<comment type="subcellular location">
    <subcellularLocation>
        <location evidence="2">Cytoplasm</location>
    </subcellularLocation>
</comment>
<reference evidence="10 11" key="1">
    <citation type="journal article" date="2013" name="Genome Announc.">
        <title>Draft Genome Sequence for Desulfovibrio africanus Strain PCS.</title>
        <authorList>
            <person name="Brown S.D."/>
            <person name="Utturkar S.M."/>
            <person name="Arkin A.P."/>
            <person name="Deutschbauer A.M."/>
            <person name="Elias D.A."/>
            <person name="Hazen T.C."/>
            <person name="Chakraborty R."/>
        </authorList>
    </citation>
    <scope>NUCLEOTIDE SEQUENCE [LARGE SCALE GENOMIC DNA]</scope>
    <source>
        <strain evidence="10 11">PCS</strain>
    </source>
</reference>
<keyword evidence="6" id="KW-0762">Sugar transport</keyword>
<dbReference type="InterPro" id="IPR050399">
    <property type="entry name" value="HPr"/>
</dbReference>
<evidence type="ECO:0000313" key="11">
    <source>
        <dbReference type="Proteomes" id="UP000011922"/>
    </source>
</evidence>
<dbReference type="PATRIC" id="fig|1262666.3.peg.3257"/>
<keyword evidence="7" id="KW-0598">Phosphotransferase system</keyword>
<dbReference type="PRINTS" id="PR00107">
    <property type="entry name" value="PHOSPHOCPHPR"/>
</dbReference>
<dbReference type="GO" id="GO:0016740">
    <property type="term" value="F:transferase activity"/>
    <property type="evidence" value="ECO:0007669"/>
    <property type="project" value="UniProtKB-KW"/>
</dbReference>
<comment type="function">
    <text evidence="1">General (non sugar-specific) component of the phosphoenolpyruvate-dependent sugar phosphotransferase system (sugar PTS). This major carbohydrate active-transport system catalyzes the phosphorylation of incoming sugar substrates concomitantly with their translocation across the cell membrane. The phosphoryl group from phosphoenolpyruvate (PEP) is transferred to the phosphoryl carrier protein HPr by enzyme I. Phospho-HPr then transfers it to the PTS EIIA domain.</text>
</comment>
<dbReference type="PROSITE" id="PS51350">
    <property type="entry name" value="PTS_HPR_DOM"/>
    <property type="match status" value="1"/>
</dbReference>
<evidence type="ECO:0000256" key="1">
    <source>
        <dbReference type="ARBA" id="ARBA00003681"/>
    </source>
</evidence>
<evidence type="ECO:0000259" key="9">
    <source>
        <dbReference type="PROSITE" id="PS51350"/>
    </source>
</evidence>
<dbReference type="PROSITE" id="PS00589">
    <property type="entry name" value="PTS_HPR_SER"/>
    <property type="match status" value="1"/>
</dbReference>
<dbReference type="PANTHER" id="PTHR33705">
    <property type="entry name" value="PHOSPHOCARRIER PROTEIN HPR"/>
    <property type="match status" value="1"/>
</dbReference>
<evidence type="ECO:0000313" key="10">
    <source>
        <dbReference type="EMBL" id="EMG36015.1"/>
    </source>
</evidence>
<dbReference type="Gene3D" id="3.30.1340.10">
    <property type="entry name" value="HPr-like"/>
    <property type="match status" value="1"/>
</dbReference>
<accession>M5PPY6</accession>
<keyword evidence="4" id="KW-0813">Transport</keyword>
<evidence type="ECO:0000256" key="5">
    <source>
        <dbReference type="ARBA" id="ARBA00022490"/>
    </source>
</evidence>
<evidence type="ECO:0000256" key="8">
    <source>
        <dbReference type="ARBA" id="ARBA00033055"/>
    </source>
</evidence>
<dbReference type="InterPro" id="IPR002114">
    <property type="entry name" value="PTS_HPr_Ser_P_site"/>
</dbReference>
<keyword evidence="10" id="KW-0808">Transferase</keyword>
<keyword evidence="5" id="KW-0963">Cytoplasm</keyword>
<evidence type="ECO:0000256" key="4">
    <source>
        <dbReference type="ARBA" id="ARBA00022448"/>
    </source>
</evidence>
<sequence>MDTQTNVSETQRQYLTRRVCVVNELGLHARPAARLAQEAQKFSSRILLKAGAQEVDAKSILDILTLAARNGCGLEIMASGDDAAQAVEHLARLFRTKFQEG</sequence>
<dbReference type="SUPFAM" id="SSF55594">
    <property type="entry name" value="HPr-like"/>
    <property type="match status" value="1"/>
</dbReference>
<protein>
    <recommendedName>
        <fullName evidence="3">Phosphocarrier protein HPr</fullName>
    </recommendedName>
    <alternativeName>
        <fullName evidence="8">Histidine-containing protein</fullName>
    </alternativeName>
</protein>
<dbReference type="NCBIfam" id="TIGR01003">
    <property type="entry name" value="PTS_HPr_family"/>
    <property type="match status" value="1"/>
</dbReference>
<dbReference type="OrthoDB" id="9798965at2"/>
<feature type="domain" description="HPr" evidence="9">
    <location>
        <begin position="14"/>
        <end position="101"/>
    </location>
</feature>
<evidence type="ECO:0000256" key="7">
    <source>
        <dbReference type="ARBA" id="ARBA00022683"/>
    </source>
</evidence>
<dbReference type="GO" id="GO:0005737">
    <property type="term" value="C:cytoplasm"/>
    <property type="evidence" value="ECO:0007669"/>
    <property type="project" value="UniProtKB-SubCell"/>
</dbReference>
<dbReference type="PROSITE" id="PS00369">
    <property type="entry name" value="PTS_HPR_HIS"/>
    <property type="match status" value="1"/>
</dbReference>
<gene>
    <name evidence="10" type="ORF">PCS_03214</name>
</gene>
<evidence type="ECO:0000256" key="6">
    <source>
        <dbReference type="ARBA" id="ARBA00022597"/>
    </source>
</evidence>
<dbReference type="GO" id="GO:0009401">
    <property type="term" value="P:phosphoenolpyruvate-dependent sugar phosphotransferase system"/>
    <property type="evidence" value="ECO:0007669"/>
    <property type="project" value="UniProtKB-KW"/>
</dbReference>
<name>M5PPY6_DESAF</name>
<dbReference type="RefSeq" id="WP_005989028.1">
    <property type="nucleotide sequence ID" value="NZ_AOSV01000036.1"/>
</dbReference>
<proteinExistence type="predicted"/>
<organism evidence="10 11">
    <name type="scientific">Desulfocurvibacter africanus PCS</name>
    <dbReference type="NCBI Taxonomy" id="1262666"/>
    <lineage>
        <taxon>Bacteria</taxon>
        <taxon>Pseudomonadati</taxon>
        <taxon>Thermodesulfobacteriota</taxon>
        <taxon>Desulfovibrionia</taxon>
        <taxon>Desulfovibrionales</taxon>
        <taxon>Desulfovibrionaceae</taxon>
        <taxon>Desulfocurvibacter</taxon>
    </lineage>
</organism>
<evidence type="ECO:0000256" key="2">
    <source>
        <dbReference type="ARBA" id="ARBA00004496"/>
    </source>
</evidence>
<dbReference type="InterPro" id="IPR035895">
    <property type="entry name" value="HPr-like_sf"/>
</dbReference>
<evidence type="ECO:0000256" key="3">
    <source>
        <dbReference type="ARBA" id="ARBA00020422"/>
    </source>
</evidence>
<dbReference type="InterPro" id="IPR001020">
    <property type="entry name" value="PTS_HPr_His_P_site"/>
</dbReference>
<dbReference type="InterPro" id="IPR000032">
    <property type="entry name" value="HPr-like"/>
</dbReference>
<dbReference type="AlphaFoldDB" id="M5PPY6"/>
<comment type="caution">
    <text evidence="10">The sequence shown here is derived from an EMBL/GenBank/DDBJ whole genome shotgun (WGS) entry which is preliminary data.</text>
</comment>
<dbReference type="Pfam" id="PF00381">
    <property type="entry name" value="PTS-HPr"/>
    <property type="match status" value="1"/>
</dbReference>
<dbReference type="CDD" id="cd00367">
    <property type="entry name" value="PTS-HPr_like"/>
    <property type="match status" value="1"/>
</dbReference>
<dbReference type="PANTHER" id="PTHR33705:SF1">
    <property type="entry name" value="PHOSPHOCARRIER PROTEIN HPR"/>
    <property type="match status" value="1"/>
</dbReference>
<dbReference type="Proteomes" id="UP000011922">
    <property type="component" value="Unassembled WGS sequence"/>
</dbReference>
<dbReference type="EMBL" id="AOSV01000036">
    <property type="protein sequence ID" value="EMG36015.1"/>
    <property type="molecule type" value="Genomic_DNA"/>
</dbReference>